<dbReference type="Proteomes" id="UP001160148">
    <property type="component" value="Unassembled WGS sequence"/>
</dbReference>
<dbReference type="EMBL" id="CARXXK010001250">
    <property type="protein sequence ID" value="CAI6374926.1"/>
    <property type="molecule type" value="Genomic_DNA"/>
</dbReference>
<evidence type="ECO:0000313" key="1">
    <source>
        <dbReference type="EMBL" id="CAI6374926.1"/>
    </source>
</evidence>
<protein>
    <submittedName>
        <fullName evidence="1">Uncharacterized protein</fullName>
    </submittedName>
</protein>
<accession>A0AAV0Y3C9</accession>
<gene>
    <name evidence="1" type="ORF">MEUPH1_LOCUS28496</name>
</gene>
<reference evidence="1 2" key="1">
    <citation type="submission" date="2023-01" db="EMBL/GenBank/DDBJ databases">
        <authorList>
            <person name="Whitehead M."/>
        </authorList>
    </citation>
    <scope>NUCLEOTIDE SEQUENCE [LARGE SCALE GENOMIC DNA]</scope>
</reference>
<comment type="caution">
    <text evidence="1">The sequence shown here is derived from an EMBL/GenBank/DDBJ whole genome shotgun (WGS) entry which is preliminary data.</text>
</comment>
<sequence>MTTIVIGNYGRLHVENIRYHAPPVPSVSLSAGSPRTRHHRVSALLTVVRSSQLLLRQPRLACHVRVLRDRLFPRDRWF</sequence>
<proteinExistence type="predicted"/>
<dbReference type="AlphaFoldDB" id="A0AAV0Y3C9"/>
<organism evidence="1 2">
    <name type="scientific">Macrosiphum euphorbiae</name>
    <name type="common">potato aphid</name>
    <dbReference type="NCBI Taxonomy" id="13131"/>
    <lineage>
        <taxon>Eukaryota</taxon>
        <taxon>Metazoa</taxon>
        <taxon>Ecdysozoa</taxon>
        <taxon>Arthropoda</taxon>
        <taxon>Hexapoda</taxon>
        <taxon>Insecta</taxon>
        <taxon>Pterygota</taxon>
        <taxon>Neoptera</taxon>
        <taxon>Paraneoptera</taxon>
        <taxon>Hemiptera</taxon>
        <taxon>Sternorrhyncha</taxon>
        <taxon>Aphidomorpha</taxon>
        <taxon>Aphidoidea</taxon>
        <taxon>Aphididae</taxon>
        <taxon>Macrosiphini</taxon>
        <taxon>Macrosiphum</taxon>
    </lineage>
</organism>
<name>A0AAV0Y3C9_9HEMI</name>
<keyword evidence="2" id="KW-1185">Reference proteome</keyword>
<evidence type="ECO:0000313" key="2">
    <source>
        <dbReference type="Proteomes" id="UP001160148"/>
    </source>
</evidence>